<comment type="caution">
    <text evidence="1">The sequence shown here is derived from an EMBL/GenBank/DDBJ whole genome shotgun (WGS) entry which is preliminary data.</text>
</comment>
<keyword evidence="2" id="KW-1185">Reference proteome</keyword>
<evidence type="ECO:0008006" key="3">
    <source>
        <dbReference type="Google" id="ProtNLM"/>
    </source>
</evidence>
<dbReference type="OrthoDB" id="5811893at2759"/>
<sequence>MSSLREITLFAGSAYRIASHAYFEAPPALQGRSVFFLFICQENETLRQNRHLTKFLEVMLLLFFAVIPFLAANVQAHETVILPANVPVGWLVSDLRLNRVLSQNESAELQPSPFSHLFVIRHGAMVLTNGKLQGLDGELVELTFTAKQENFQRIIALNVYIGTSNKVSTSFLRSTYTATAYSSAEIGSKIIFSEPIALRNFDPALKSPATIQTISDLSTTPFSVVPNGKLSVDIILTRSLEDLTERKEYVLYLGARNLFGETVAQCKVSITVEILGEKSVNEALSSDIFGPIPANVTVFNVAERLPGPALFFKLGETSKFFTINKLTGEVSTRHNVGFGTYLLQIVVGNRKKAASRIPLELHVIKEMPKPLKKVRPRRHLDDVVFNVKENELVVPKMRIALYPGEKIGEVSAAREKIRIDQDGNINLLEPLNYEKTSTIIATVPVTGMVHSTLEDSDNLFLGWTSAKQVAIEKVRDFSSGHLRLLTRN</sequence>
<evidence type="ECO:0000313" key="1">
    <source>
        <dbReference type="EMBL" id="CAD6190827.1"/>
    </source>
</evidence>
<dbReference type="EMBL" id="CAJGYM010000018">
    <property type="protein sequence ID" value="CAD6190827.1"/>
    <property type="molecule type" value="Genomic_DNA"/>
</dbReference>
<proteinExistence type="predicted"/>
<protein>
    <recommendedName>
        <fullName evidence="3">Cadherin domain-containing protein</fullName>
    </recommendedName>
</protein>
<dbReference type="Proteomes" id="UP000835052">
    <property type="component" value="Unassembled WGS sequence"/>
</dbReference>
<reference evidence="1" key="1">
    <citation type="submission" date="2020-10" db="EMBL/GenBank/DDBJ databases">
        <authorList>
            <person name="Kikuchi T."/>
        </authorList>
    </citation>
    <scope>NUCLEOTIDE SEQUENCE</scope>
    <source>
        <strain evidence="1">NKZ352</strain>
    </source>
</reference>
<evidence type="ECO:0000313" key="2">
    <source>
        <dbReference type="Proteomes" id="UP000835052"/>
    </source>
</evidence>
<organism evidence="1 2">
    <name type="scientific">Caenorhabditis auriculariae</name>
    <dbReference type="NCBI Taxonomy" id="2777116"/>
    <lineage>
        <taxon>Eukaryota</taxon>
        <taxon>Metazoa</taxon>
        <taxon>Ecdysozoa</taxon>
        <taxon>Nematoda</taxon>
        <taxon>Chromadorea</taxon>
        <taxon>Rhabditida</taxon>
        <taxon>Rhabditina</taxon>
        <taxon>Rhabditomorpha</taxon>
        <taxon>Rhabditoidea</taxon>
        <taxon>Rhabditidae</taxon>
        <taxon>Peloderinae</taxon>
        <taxon>Caenorhabditis</taxon>
    </lineage>
</organism>
<dbReference type="AlphaFoldDB" id="A0A8S1H623"/>
<accession>A0A8S1H623</accession>
<name>A0A8S1H623_9PELO</name>
<gene>
    <name evidence="1" type="ORF">CAUJ_LOCUS6746</name>
</gene>